<feature type="region of interest" description="Disordered" evidence="5">
    <location>
        <begin position="279"/>
        <end position="307"/>
    </location>
</feature>
<keyword evidence="1" id="KW-0677">Repeat</keyword>
<dbReference type="Proteomes" id="UP001224775">
    <property type="component" value="Unassembled WGS sequence"/>
</dbReference>
<feature type="coiled-coil region" evidence="4">
    <location>
        <begin position="2128"/>
        <end position="2155"/>
    </location>
</feature>
<keyword evidence="7" id="KW-1185">Reference proteome</keyword>
<dbReference type="PANTHER" id="PTHR45641">
    <property type="entry name" value="TETRATRICOPEPTIDE REPEAT PROTEIN (AFU_ORTHOLOGUE AFUA_6G03870)"/>
    <property type="match status" value="1"/>
</dbReference>
<comment type="caution">
    <text evidence="6">The sequence shown here is derived from an EMBL/GenBank/DDBJ whole genome shotgun (WGS) entry which is preliminary data.</text>
</comment>
<feature type="compositionally biased region" description="Low complexity" evidence="5">
    <location>
        <begin position="40"/>
        <end position="55"/>
    </location>
</feature>
<protein>
    <submittedName>
        <fullName evidence="6">Tetratricopeptide repeat protein</fullName>
    </submittedName>
</protein>
<evidence type="ECO:0000256" key="5">
    <source>
        <dbReference type="SAM" id="MobiDB-lite"/>
    </source>
</evidence>
<sequence length="2541" mass="287649">MDPPERRRRGSRRRDQGDHPSSSSRQYDLGGGHRFSGRAQQPHPNQQQQQFQHNPQHPHHYSADPYSDAGSHASHHRTNYRGHSHHNHGSQGSYQNAHQHGPLHKRLSQGQAERHQPHDDGGTWGTYDSFTYQSQQNANAHRQQQNHHHREDFHNHENERYTGVKNEEEAYDYYDGIVPNSTSRHPPSLGHRASRSSSSLSNNRHSRSRNNDNSSYLDGPVNNPKANNSRPSVRDHRRASMSMDDMATLQIEEHDDHRSFEEDQFVGKNESRVGRFMMQSSSSIGSARRRGRTSDYSHGEDSDYIVGGSAQPMHRRIGSDQLSDDATYDDILDDDETIRSDGISGSGTWSVTKSVFSTLPDRHRRKRGGRGDGSYKDDEDGTGSVISMSSRGTAYSSCSSRQKLFHASSSVHSRLSQEGSEPSQSVQQSRASRDQHYKPARSKSNAFSYDSDDSINSLLDGFEGVKDEHPPSEVISLGDKDAQNEDTIPLDPDGLLNDAEREHLAADLVDTRSQLKSLGFGIDPSDDEKSDDDIEFDIDMKEIFNEDKVDKDQTWWVSELERKGWFQHDTSSAYAKRNFTEQKRITDAFDENLDTSLIDTSLRASLESAKESAPPNEQSDDSDTSTVNMAEEDDDIENWEEQLWSLARTHYLEYSGASLGMENEATDKASADNMPSPDEQSVKEQEQIYYDEYRAEQEGVLLFRSLLLKCVDAYAASFHSNVKQAGRVNKHFGSSRDPDDVEGLDWTDHPIPLKVNRYVPLPLARTLFAEVIQIEERGANDYSSTRETDINRRAGVVTSILIESDLNIFRRYQVITTKTSSKITTDEIEKSRKRLNKGSAKQSNSAQSELEQFLYGEMHAAEDEKDDTNHVTETTEVELRLRSKLVAKLLGRSNVNLQPNARWEETVASKVLLKLVQMIVTSSAAQSEEGTIVSSFQLEEQPMAQSYTLRYAPVFLLRALHTVGRDKHAFAPSSDVTVRSDSNRVYYQDLESLLGDTSYLLKRFELQGPYNGTITHISDWECAFHFRNNCERQKKDDNQDYFDLHNLLVTTLHSHLQTTVEQTGYKFEAHSDKEEGEPKTEQVITTDNYAKIVAVCLEIGRALHHLGVCLGRRLRDLSQDRKSEAANDKADSLEKRGVPLEVTAYKKALESYKAAIYVLSEAEASASVDDFDDDQVVGRNGDKRMNKDENDSERQKKTREQAKTSDELHQMREAKITVELHLADTLTCLGYCHDAKLDEYEKALMAYRESLSLYIRHVGRFHRMVSNALHNMGAIHVELQQWKEAATCYRQCLAIVKRKEEQERSEWVHTGRNAEEIVEGDQLSKSFTSSMNEDIAATLQCLGNSLAELGEYDASIACFQEVVDRLDSPVAIDEKVPLPPNAHVGEVLSQMASAHFKEASKLSQSLNWQCHMLIFSGTETKKSDDPHHILSRQLAIEKKAKECITKSIFSRRTLCYCASTKKSKSVGIFSRNRRRFSNSMIVRTDEEESTAYTIQKDAPSEVMECLAADLFTAGRLEFKARNYGVGLSFFWECFLVRLFLLLRSTASFDAIREEFIINEELLTTEGAVLTGLDDISSLLDLVDETSSASSEIVQLLYLIGTSYSRNEDFVNAKKILHQAQQLHNTLHTSSNDDSVNEDIFQLDVALLHMGIGFTDSQMGDLRCANEHYNEAAQILDATSSAKDVSSDEKQDSVAVALQKEKLRLVVKSCAASAYYRLGKHYLKEGKSDVAMKYLEDTMNVLNEVHDARTSCLNPKAMQSTLLPVSCCFSEDISVLSSVVILTDVNESSATINMHGGSDFFSLQCFERAIGLREFFTTKMGSLSRYDLEGSFEKFEDSQWDEGNMHCYSGVLMLLEKKEDEQLQMKGGLQNGQGKKWKVHRNFDFNRNISLENSNDADDIEEEEILLTKEDVLFRIANLQAKSGQYRTAITYFEEAEELTVSRLGTRDHAIVMNILHNMGNSYRAIALSASRKEMLTAYEKAVACYSEAIRVSQAFYGSQHLSSADSMQNLGVLHMRAGKKWLAIFHMEDKDSNGDELALKSFKDALKIRKREKGSRNEIEIASILRHMGDLCLRKIEKSNRVGPYSETKKLAEEALKYLNESIKIQQRFFGDDKDTHQSIGVAHMYHAMAMNDDVDKLKDEMAKAITALTSALEAHKTLSTSPFEYNNIDDPALAEAQYLFYLGRAEEGHSQYEQAKQYFASALQHFQAEGKQKVSKLQGNDDGSDTAYVEGKLLVELEAINLWTARILRHMARIHKETGLVDNSVSCYEESLRIRSQCKTVKKKSANNAVIKHELANCLFDAQKYDESLEYLAQCLQPYVTRFGKDSVEVADLLSDMGKSFAMKSKYEKSVHCYDKALHYLEYRDGITLKEKKGLLHRQVADTIMCLGGDVAEALEHYRSSVSFLEEFNEWHRGKASVTEAKSSDNQLLLYYSEMLGLLRQAFDMEDMDRNAEIELTNEIGDVLHRMGNLHASFGEYDEALTCFSEVLDIQRQTNNDELRIADLLFNMGNIFLEQDLVEKSIDCLRESYEITKEALGGRE</sequence>
<dbReference type="Pfam" id="PF13181">
    <property type="entry name" value="TPR_8"/>
    <property type="match status" value="1"/>
</dbReference>
<feature type="region of interest" description="Disordered" evidence="5">
    <location>
        <begin position="409"/>
        <end position="450"/>
    </location>
</feature>
<dbReference type="InterPro" id="IPR011990">
    <property type="entry name" value="TPR-like_helical_dom_sf"/>
</dbReference>
<evidence type="ECO:0000256" key="3">
    <source>
        <dbReference type="PROSITE-ProRule" id="PRU00339"/>
    </source>
</evidence>
<feature type="compositionally biased region" description="Basic and acidic residues" evidence="5">
    <location>
        <begin position="292"/>
        <end position="301"/>
    </location>
</feature>
<evidence type="ECO:0000256" key="4">
    <source>
        <dbReference type="SAM" id="Coils"/>
    </source>
</evidence>
<feature type="compositionally biased region" description="Basic and acidic residues" evidence="5">
    <location>
        <begin position="112"/>
        <end position="121"/>
    </location>
</feature>
<keyword evidence="2 3" id="KW-0802">TPR repeat</keyword>
<dbReference type="EMBL" id="JATAAI010000026">
    <property type="protein sequence ID" value="KAK1737143.1"/>
    <property type="molecule type" value="Genomic_DNA"/>
</dbReference>
<feature type="compositionally biased region" description="Basic and acidic residues" evidence="5">
    <location>
        <begin position="149"/>
        <end position="160"/>
    </location>
</feature>
<feature type="region of interest" description="Disordered" evidence="5">
    <location>
        <begin position="360"/>
        <end position="393"/>
    </location>
</feature>
<dbReference type="InterPro" id="IPR019734">
    <property type="entry name" value="TPR_rpt"/>
</dbReference>
<dbReference type="SMART" id="SM00028">
    <property type="entry name" value="TPR"/>
    <property type="match status" value="13"/>
</dbReference>
<feature type="region of interest" description="Disordered" evidence="5">
    <location>
        <begin position="176"/>
        <end position="239"/>
    </location>
</feature>
<evidence type="ECO:0000313" key="6">
    <source>
        <dbReference type="EMBL" id="KAK1737143.1"/>
    </source>
</evidence>
<gene>
    <name evidence="6" type="ORF">QTG54_012010</name>
</gene>
<feature type="repeat" description="TPR" evidence="3">
    <location>
        <begin position="2462"/>
        <end position="2495"/>
    </location>
</feature>
<feature type="compositionally biased region" description="Basic residues" evidence="5">
    <location>
        <begin position="73"/>
        <end position="88"/>
    </location>
</feature>
<feature type="region of interest" description="Disordered" evidence="5">
    <location>
        <begin position="1"/>
        <end position="160"/>
    </location>
</feature>
<evidence type="ECO:0000256" key="1">
    <source>
        <dbReference type="ARBA" id="ARBA00022737"/>
    </source>
</evidence>
<feature type="repeat" description="TPR" evidence="3">
    <location>
        <begin position="1711"/>
        <end position="1744"/>
    </location>
</feature>
<dbReference type="SUPFAM" id="SSF48452">
    <property type="entry name" value="TPR-like"/>
    <property type="match status" value="5"/>
</dbReference>
<feature type="compositionally biased region" description="Basic and acidic residues" evidence="5">
    <location>
        <begin position="1180"/>
        <end position="1207"/>
    </location>
</feature>
<dbReference type="Pfam" id="PF13424">
    <property type="entry name" value="TPR_12"/>
    <property type="match status" value="3"/>
</dbReference>
<feature type="region of interest" description="Disordered" evidence="5">
    <location>
        <begin position="1171"/>
        <end position="1207"/>
    </location>
</feature>
<feature type="region of interest" description="Disordered" evidence="5">
    <location>
        <begin position="606"/>
        <end position="628"/>
    </location>
</feature>
<proteinExistence type="predicted"/>
<feature type="region of interest" description="Disordered" evidence="5">
    <location>
        <begin position="823"/>
        <end position="847"/>
    </location>
</feature>
<feature type="compositionally biased region" description="Polar residues" evidence="5">
    <location>
        <begin position="384"/>
        <end position="393"/>
    </location>
</feature>
<feature type="compositionally biased region" description="Polar residues" evidence="5">
    <location>
        <begin position="409"/>
        <end position="430"/>
    </location>
</feature>
<name>A0AAD9D913_9STRA</name>
<evidence type="ECO:0000313" key="7">
    <source>
        <dbReference type="Proteomes" id="UP001224775"/>
    </source>
</evidence>
<accession>A0AAD9D913</accession>
<keyword evidence="4" id="KW-0175">Coiled coil</keyword>
<dbReference type="Gene3D" id="1.25.40.10">
    <property type="entry name" value="Tetratricopeptide repeat domain"/>
    <property type="match status" value="6"/>
</dbReference>
<dbReference type="PROSITE" id="PS50005">
    <property type="entry name" value="TPR"/>
    <property type="match status" value="2"/>
</dbReference>
<evidence type="ECO:0000256" key="2">
    <source>
        <dbReference type="ARBA" id="ARBA00022803"/>
    </source>
</evidence>
<organism evidence="6 7">
    <name type="scientific">Skeletonema marinoi</name>
    <dbReference type="NCBI Taxonomy" id="267567"/>
    <lineage>
        <taxon>Eukaryota</taxon>
        <taxon>Sar</taxon>
        <taxon>Stramenopiles</taxon>
        <taxon>Ochrophyta</taxon>
        <taxon>Bacillariophyta</taxon>
        <taxon>Coscinodiscophyceae</taxon>
        <taxon>Thalassiosirophycidae</taxon>
        <taxon>Thalassiosirales</taxon>
        <taxon>Skeletonemataceae</taxon>
        <taxon>Skeletonema</taxon>
        <taxon>Skeletonema marinoi-dohrnii complex</taxon>
    </lineage>
</organism>
<feature type="compositionally biased region" description="Basic residues" evidence="5">
    <location>
        <begin position="1"/>
        <end position="12"/>
    </location>
</feature>
<dbReference type="PANTHER" id="PTHR45641:SF19">
    <property type="entry name" value="NEPHROCYSTIN-3"/>
    <property type="match status" value="1"/>
</dbReference>
<reference evidence="6" key="1">
    <citation type="submission" date="2023-06" db="EMBL/GenBank/DDBJ databases">
        <title>Survivors Of The Sea: Transcriptome response of Skeletonema marinoi to long-term dormancy.</title>
        <authorList>
            <person name="Pinder M.I.M."/>
            <person name="Kourtchenko O."/>
            <person name="Robertson E.K."/>
            <person name="Larsson T."/>
            <person name="Maumus F."/>
            <person name="Osuna-Cruz C.M."/>
            <person name="Vancaester E."/>
            <person name="Stenow R."/>
            <person name="Vandepoele K."/>
            <person name="Ploug H."/>
            <person name="Bruchert V."/>
            <person name="Godhe A."/>
            <person name="Topel M."/>
        </authorList>
    </citation>
    <scope>NUCLEOTIDE SEQUENCE</scope>
    <source>
        <strain evidence="6">R05AC</strain>
    </source>
</reference>